<dbReference type="EMBL" id="FNSC01000001">
    <property type="protein sequence ID" value="SEC75682.1"/>
    <property type="molecule type" value="Genomic_DNA"/>
</dbReference>
<evidence type="ECO:0000313" key="7">
    <source>
        <dbReference type="Proteomes" id="UP000242849"/>
    </source>
</evidence>
<comment type="similarity">
    <text evidence="1">Belongs to the type-I restriction system S methylase family.</text>
</comment>
<dbReference type="InterPro" id="IPR044946">
    <property type="entry name" value="Restrct_endonuc_typeI_TRD_sf"/>
</dbReference>
<protein>
    <submittedName>
        <fullName evidence="6">Type I restriction enzyme, S subunit</fullName>
    </submittedName>
</protein>
<feature type="coiled-coil region" evidence="4">
    <location>
        <begin position="378"/>
        <end position="405"/>
    </location>
</feature>
<evidence type="ECO:0000313" key="6">
    <source>
        <dbReference type="EMBL" id="SEC75682.1"/>
    </source>
</evidence>
<keyword evidence="4" id="KW-0175">Coiled coil</keyword>
<keyword evidence="3" id="KW-0238">DNA-binding</keyword>
<evidence type="ECO:0000259" key="5">
    <source>
        <dbReference type="Pfam" id="PF01420"/>
    </source>
</evidence>
<gene>
    <name evidence="6" type="ORF">SAMN05421553_1392</name>
</gene>
<reference evidence="7" key="1">
    <citation type="submission" date="2016-10" db="EMBL/GenBank/DDBJ databases">
        <authorList>
            <person name="Varghese N."/>
            <person name="Submissions S."/>
        </authorList>
    </citation>
    <scope>NUCLEOTIDE SEQUENCE [LARGE SCALE GENOMIC DNA]</scope>
    <source>
        <strain evidence="7">DSM 12111</strain>
    </source>
</reference>
<dbReference type="PANTHER" id="PTHR30408:SF12">
    <property type="entry name" value="TYPE I RESTRICTION ENZYME MJAVIII SPECIFICITY SUBUNIT"/>
    <property type="match status" value="1"/>
</dbReference>
<dbReference type="Gene3D" id="1.10.287.1120">
    <property type="entry name" value="Bipartite methylase S protein"/>
    <property type="match status" value="1"/>
</dbReference>
<name>A0A1H4V3J7_PSEAG</name>
<sequence length="421" mass="47046">MVPKGWQSGTLGDLSDTVMGYAFKSTDFVLSGIPLLRMGNLYQNQLDLDRSPVFLPDSFKTQYSKFLVKEGDLVMSMTGTMGKRDYGFTVQIPDGASDSLLNQRVIKFITKKDADPVFLLNLLRSELTLCALYSFPGGTKQANLSAKQILNLPALIPPIAEQTKIAQVLSSWDKAIAITERLLANSQQQKDMLTNQLLTGQQRFSEFVTSKDYQHTFHGPIPSDWSYVPIADIANQQSKANSTQADLPVLSCSKYDGLVDSLKYFKKKVYSDDTSKYRVVEFGDFAYPSNHIEEGSIGYQDVYPAGIVSPIYTVFRTTDAVDDYFLYRTLKTDKYRQIFSAATSASVDRRGSLRWKEFSKIQVPLPPLAEQQKIAQVLSTADAEIANLQAQLAKLKLEKKALMQQLLTGQRRVKLDAETAA</sequence>
<evidence type="ECO:0000256" key="2">
    <source>
        <dbReference type="ARBA" id="ARBA00022747"/>
    </source>
</evidence>
<dbReference type="GO" id="GO:0003677">
    <property type="term" value="F:DNA binding"/>
    <property type="evidence" value="ECO:0007669"/>
    <property type="project" value="UniProtKB-KW"/>
</dbReference>
<dbReference type="Gene3D" id="3.90.220.20">
    <property type="entry name" value="DNA methylase specificity domains"/>
    <property type="match status" value="2"/>
</dbReference>
<organism evidence="6 7">
    <name type="scientific">Pseudomonas anguilliseptica</name>
    <dbReference type="NCBI Taxonomy" id="53406"/>
    <lineage>
        <taxon>Bacteria</taxon>
        <taxon>Pseudomonadati</taxon>
        <taxon>Pseudomonadota</taxon>
        <taxon>Gammaproteobacteria</taxon>
        <taxon>Pseudomonadales</taxon>
        <taxon>Pseudomonadaceae</taxon>
        <taxon>Pseudomonas</taxon>
    </lineage>
</organism>
<dbReference type="RefSeq" id="WP_090378376.1">
    <property type="nucleotide sequence ID" value="NZ_FNSC01000001.1"/>
</dbReference>
<dbReference type="OrthoDB" id="9798929at2"/>
<dbReference type="InterPro" id="IPR052021">
    <property type="entry name" value="Type-I_RS_S_subunit"/>
</dbReference>
<dbReference type="PANTHER" id="PTHR30408">
    <property type="entry name" value="TYPE-1 RESTRICTION ENZYME ECOKI SPECIFICITY PROTEIN"/>
    <property type="match status" value="1"/>
</dbReference>
<dbReference type="CDD" id="cd17278">
    <property type="entry name" value="RMtype1_S_LdeBORF1052P-TRD2-CR2"/>
    <property type="match status" value="1"/>
</dbReference>
<evidence type="ECO:0000256" key="4">
    <source>
        <dbReference type="SAM" id="Coils"/>
    </source>
</evidence>
<dbReference type="InterPro" id="IPR000055">
    <property type="entry name" value="Restrct_endonuc_typeI_TRD"/>
</dbReference>
<dbReference type="Proteomes" id="UP000242849">
    <property type="component" value="Unassembled WGS sequence"/>
</dbReference>
<feature type="domain" description="Type I restriction modification DNA specificity" evidence="5">
    <location>
        <begin position="3"/>
        <end position="183"/>
    </location>
</feature>
<dbReference type="Pfam" id="PF01420">
    <property type="entry name" value="Methylase_S"/>
    <property type="match status" value="2"/>
</dbReference>
<dbReference type="SUPFAM" id="SSF116734">
    <property type="entry name" value="DNA methylase specificity domain"/>
    <property type="match status" value="2"/>
</dbReference>
<proteinExistence type="inferred from homology"/>
<evidence type="ECO:0000256" key="3">
    <source>
        <dbReference type="ARBA" id="ARBA00023125"/>
    </source>
</evidence>
<keyword evidence="7" id="KW-1185">Reference proteome</keyword>
<keyword evidence="2" id="KW-0680">Restriction system</keyword>
<feature type="domain" description="Type I restriction modification DNA specificity" evidence="5">
    <location>
        <begin position="222"/>
        <end position="396"/>
    </location>
</feature>
<dbReference type="AlphaFoldDB" id="A0A1H4V3J7"/>
<evidence type="ECO:0000256" key="1">
    <source>
        <dbReference type="ARBA" id="ARBA00010923"/>
    </source>
</evidence>
<accession>A0A1H4V3J7</accession>
<dbReference type="STRING" id="53406.SAMN05421553_1392"/>
<dbReference type="GO" id="GO:0009307">
    <property type="term" value="P:DNA restriction-modification system"/>
    <property type="evidence" value="ECO:0007669"/>
    <property type="project" value="UniProtKB-KW"/>
</dbReference>